<feature type="region of interest" description="Disordered" evidence="1">
    <location>
        <begin position="104"/>
        <end position="140"/>
    </location>
</feature>
<comment type="caution">
    <text evidence="2">The sequence shown here is derived from an EMBL/GenBank/DDBJ whole genome shotgun (WGS) entry which is preliminary data.</text>
</comment>
<accession>A0A0V0QZL1</accession>
<feature type="region of interest" description="Disordered" evidence="1">
    <location>
        <begin position="1"/>
        <end position="42"/>
    </location>
</feature>
<protein>
    <submittedName>
        <fullName evidence="2">Uncharacterized protein</fullName>
    </submittedName>
</protein>
<dbReference type="EMBL" id="LDAU01000082">
    <property type="protein sequence ID" value="KRX07700.1"/>
    <property type="molecule type" value="Genomic_DNA"/>
</dbReference>
<dbReference type="AlphaFoldDB" id="A0A0V0QZL1"/>
<feature type="compositionally biased region" description="Basic and acidic residues" evidence="1">
    <location>
        <begin position="121"/>
        <end position="131"/>
    </location>
</feature>
<evidence type="ECO:0000313" key="2">
    <source>
        <dbReference type="EMBL" id="KRX07700.1"/>
    </source>
</evidence>
<dbReference type="OrthoDB" id="287691at2759"/>
<evidence type="ECO:0000256" key="1">
    <source>
        <dbReference type="SAM" id="MobiDB-lite"/>
    </source>
</evidence>
<feature type="compositionally biased region" description="Basic and acidic residues" evidence="1">
    <location>
        <begin position="408"/>
        <end position="420"/>
    </location>
</feature>
<organism evidence="2 3">
    <name type="scientific">Pseudocohnilembus persalinus</name>
    <name type="common">Ciliate</name>
    <dbReference type="NCBI Taxonomy" id="266149"/>
    <lineage>
        <taxon>Eukaryota</taxon>
        <taxon>Sar</taxon>
        <taxon>Alveolata</taxon>
        <taxon>Ciliophora</taxon>
        <taxon>Intramacronucleata</taxon>
        <taxon>Oligohymenophorea</taxon>
        <taxon>Scuticociliatia</taxon>
        <taxon>Philasterida</taxon>
        <taxon>Pseudocohnilembidae</taxon>
        <taxon>Pseudocohnilembus</taxon>
    </lineage>
</organism>
<evidence type="ECO:0000313" key="3">
    <source>
        <dbReference type="Proteomes" id="UP000054937"/>
    </source>
</evidence>
<feature type="region of interest" description="Disordered" evidence="1">
    <location>
        <begin position="389"/>
        <end position="420"/>
    </location>
</feature>
<proteinExistence type="predicted"/>
<keyword evidence="3" id="KW-1185">Reference proteome</keyword>
<reference evidence="2 3" key="1">
    <citation type="journal article" date="2015" name="Sci. Rep.">
        <title>Genome of the facultative scuticociliatosis pathogen Pseudocohnilembus persalinus provides insight into its virulence through horizontal gene transfer.</title>
        <authorList>
            <person name="Xiong J."/>
            <person name="Wang G."/>
            <person name="Cheng J."/>
            <person name="Tian M."/>
            <person name="Pan X."/>
            <person name="Warren A."/>
            <person name="Jiang C."/>
            <person name="Yuan D."/>
            <person name="Miao W."/>
        </authorList>
    </citation>
    <scope>NUCLEOTIDE SEQUENCE [LARGE SCALE GENOMIC DNA]</scope>
    <source>
        <strain evidence="2">36N120E</strain>
    </source>
</reference>
<dbReference type="InParanoid" id="A0A0V0QZL1"/>
<sequence length="541" mass="63960">MQELPSNMIKPQNKPKDPQTNRSPNTNSVSEEDTTQTNTQQNLLLLQNCSTKNSQLQQQKEQNLQKTIIQPIQKVNLNSQQQQVQEKKNEGSISPQKKVQIIEQGDKQIIKPSPGAFKPVSKKEEKKEKNQQCDQTPPSLTRFDDNFLQANYSQQNLQKIFEPKNMEVESQFNFSTLNQQFQMMMQIKLLESMNQIGSSQQPHQQQLQQQLLQQQMGQQEGQQMNVQMLYNLLGQQQPLMQNIQNQQEGQNMQNNQEIYETKISQIQEKLKSDVKIQKLPEYINPDKPFIIIHKKIKKQKTRTSLASLTQINSQANLNMNNNSISLQNISQEQPNLIQNSQNNIQNTEEKQKKQLEDANQKISNQIQQNQQNNVENEVNKFINEEENENNGYQNSISNNNSNNNSLSEKLRDQQKKEREETKNILRNTGNAIKNFHKENECREIIFKLLEGNEILFEEYYNNFLPQKLEKFEDFQEIWHVEEQNDKTFKLKKAFRNICWTFMEAYFFYYFFHKSRCQKESLRALVKFRHRFMEGLVDPEFH</sequence>
<gene>
    <name evidence="2" type="ORF">PPERSA_11249</name>
</gene>
<dbReference type="Proteomes" id="UP000054937">
    <property type="component" value="Unassembled WGS sequence"/>
</dbReference>
<feature type="compositionally biased region" description="Low complexity" evidence="1">
    <location>
        <begin position="389"/>
        <end position="407"/>
    </location>
</feature>
<feature type="compositionally biased region" description="Polar residues" evidence="1">
    <location>
        <begin position="20"/>
        <end position="29"/>
    </location>
</feature>
<name>A0A0V0QZL1_PSEPJ</name>